<evidence type="ECO:0000313" key="2">
    <source>
        <dbReference type="EMBL" id="SDN95568.1"/>
    </source>
</evidence>
<proteinExistence type="predicted"/>
<feature type="region of interest" description="Disordered" evidence="1">
    <location>
        <begin position="1"/>
        <end position="20"/>
    </location>
</feature>
<evidence type="ECO:0000256" key="1">
    <source>
        <dbReference type="SAM" id="MobiDB-lite"/>
    </source>
</evidence>
<organism evidence="2 3">
    <name type="scientific">Pseudomonas poae</name>
    <dbReference type="NCBI Taxonomy" id="200451"/>
    <lineage>
        <taxon>Bacteria</taxon>
        <taxon>Pseudomonadati</taxon>
        <taxon>Pseudomonadota</taxon>
        <taxon>Gammaproteobacteria</taxon>
        <taxon>Pseudomonadales</taxon>
        <taxon>Pseudomonadaceae</taxon>
        <taxon>Pseudomonas</taxon>
    </lineage>
</organism>
<dbReference type="CDD" id="cd19958">
    <property type="entry name" value="pyocin_knob"/>
    <property type="match status" value="1"/>
</dbReference>
<dbReference type="RefSeq" id="WP_060548660.1">
    <property type="nucleotide sequence ID" value="NZ_CP142197.1"/>
</dbReference>
<dbReference type="EMBL" id="LT629706">
    <property type="protein sequence ID" value="SDN95568.1"/>
    <property type="molecule type" value="Genomic_DNA"/>
</dbReference>
<protein>
    <recommendedName>
        <fullName evidence="4">Phage tail protein</fullName>
    </recommendedName>
</protein>
<accession>A0ABY0RFF4</accession>
<reference evidence="2 3" key="1">
    <citation type="submission" date="2016-10" db="EMBL/GenBank/DDBJ databases">
        <authorList>
            <person name="Varghese N."/>
            <person name="Submissions S."/>
        </authorList>
    </citation>
    <scope>NUCLEOTIDE SEQUENCE [LARGE SCALE GENOMIC DNA]</scope>
    <source>
        <strain evidence="2 3">BS2776</strain>
    </source>
</reference>
<dbReference type="Proteomes" id="UP000181903">
    <property type="component" value="Chromosome I"/>
</dbReference>
<keyword evidence="3" id="KW-1185">Reference proteome</keyword>
<sequence length="343" mass="36476">MARQEIDLGTKPAGIGGDTPRSANLKINSMTQELYSRIDALGTAATGILTTSADDHTPGRVVRVGDFGMGAYNPLPEADLDGVRKAGTYYSISGLHTPTGQNGWLTVNEAGAGYTMQEYFVVNDASKWVRVEVVGVWQPWQKVLTDGPGLASTQQRLGLKSRAFQADGERLLGQNTTEAGRASGSLVSSLTIHTAIPYTESESPLIRCVGCINGYTSPFTLDLSWYYYQGGFSSGVALLNAASPAIGNLQGGPALKVRVYRRPETGLMSIYIGFPGVVYLPRFAMYSIQTGTLEVPAAFASNWLTESDIAPPTTSMNMGALNVITTLNTANCAKQADGSIKAI</sequence>
<gene>
    <name evidence="2" type="ORF">SAMN04490208_2031</name>
</gene>
<evidence type="ECO:0000313" key="3">
    <source>
        <dbReference type="Proteomes" id="UP000181903"/>
    </source>
</evidence>
<name>A0ABY0RFF4_9PSED</name>
<evidence type="ECO:0008006" key="4">
    <source>
        <dbReference type="Google" id="ProtNLM"/>
    </source>
</evidence>